<accession>A0A931HZK0</accession>
<dbReference type="InterPro" id="IPR034660">
    <property type="entry name" value="DinB/YfiT-like"/>
</dbReference>
<sequence length="178" mass="19541">MPLCTHFVDMARNNAWSNERLLTACLGLDEAEFAATRTSFFPSLQRTLNHLLAVDRYYLDALEGHSVFPDGAEDEILHASVAELHTAQRAEDARLLGFCRGLSDDRLSAIVVIDRGPAGLFHEAVGATLAHLFVHQIHHRGQAHAMLAGTRVPPPQLDEFFLAGDAPRRAGELAALRI</sequence>
<keyword evidence="2 3" id="KW-0479">Metal-binding</keyword>
<dbReference type="InterPro" id="IPR007837">
    <property type="entry name" value="DinB"/>
</dbReference>
<dbReference type="RefSeq" id="WP_197310475.1">
    <property type="nucleotide sequence ID" value="NZ_JADZLT010000043.1"/>
</dbReference>
<name>A0A931HZK0_9HYPH</name>
<dbReference type="GO" id="GO:0046872">
    <property type="term" value="F:metal ion binding"/>
    <property type="evidence" value="ECO:0007669"/>
    <property type="project" value="UniProtKB-KW"/>
</dbReference>
<dbReference type="Pfam" id="PF05163">
    <property type="entry name" value="DinB"/>
    <property type="match status" value="1"/>
</dbReference>
<evidence type="ECO:0000313" key="4">
    <source>
        <dbReference type="EMBL" id="MBH0237375.1"/>
    </source>
</evidence>
<organism evidence="4 5">
    <name type="scientific">Methylobrevis albus</name>
    <dbReference type="NCBI Taxonomy" id="2793297"/>
    <lineage>
        <taxon>Bacteria</taxon>
        <taxon>Pseudomonadati</taxon>
        <taxon>Pseudomonadota</taxon>
        <taxon>Alphaproteobacteria</taxon>
        <taxon>Hyphomicrobiales</taxon>
        <taxon>Pleomorphomonadaceae</taxon>
        <taxon>Methylobrevis</taxon>
    </lineage>
</organism>
<evidence type="ECO:0000313" key="5">
    <source>
        <dbReference type="Proteomes" id="UP000631694"/>
    </source>
</evidence>
<comment type="caution">
    <text evidence="4">The sequence shown here is derived from an EMBL/GenBank/DDBJ whole genome shotgun (WGS) entry which is preliminary data.</text>
</comment>
<comment type="similarity">
    <text evidence="1">Belongs to the DinB family.</text>
</comment>
<dbReference type="AlphaFoldDB" id="A0A931HZK0"/>
<gene>
    <name evidence="4" type="ORF">I5731_06040</name>
</gene>
<keyword evidence="5" id="KW-1185">Reference proteome</keyword>
<dbReference type="PANTHER" id="PTHR37302:SF3">
    <property type="entry name" value="DAMAGE-INDUCIBLE PROTEIN DINB"/>
    <property type="match status" value="1"/>
</dbReference>
<dbReference type="EMBL" id="JADZLT010000043">
    <property type="protein sequence ID" value="MBH0237375.1"/>
    <property type="molecule type" value="Genomic_DNA"/>
</dbReference>
<proteinExistence type="inferred from homology"/>
<evidence type="ECO:0000256" key="3">
    <source>
        <dbReference type="PIRSR" id="PIRSR607837-1"/>
    </source>
</evidence>
<evidence type="ECO:0000256" key="1">
    <source>
        <dbReference type="ARBA" id="ARBA00008635"/>
    </source>
</evidence>
<dbReference type="Gene3D" id="1.20.120.450">
    <property type="entry name" value="dinb family like domain"/>
    <property type="match status" value="1"/>
</dbReference>
<dbReference type="Proteomes" id="UP000631694">
    <property type="component" value="Unassembled WGS sequence"/>
</dbReference>
<dbReference type="SUPFAM" id="SSF109854">
    <property type="entry name" value="DinB/YfiT-like putative metalloenzymes"/>
    <property type="match status" value="1"/>
</dbReference>
<dbReference type="PANTHER" id="PTHR37302">
    <property type="entry name" value="SLR1116 PROTEIN"/>
    <property type="match status" value="1"/>
</dbReference>
<feature type="binding site" evidence="3">
    <location>
        <position position="50"/>
    </location>
    <ligand>
        <name>a divalent metal cation</name>
        <dbReference type="ChEBI" id="CHEBI:60240"/>
    </ligand>
</feature>
<reference evidence="4" key="1">
    <citation type="submission" date="2020-12" db="EMBL/GenBank/DDBJ databases">
        <title>Methylobrevis albus sp. nov., isolated from fresh water lack sediment.</title>
        <authorList>
            <person name="Zou Q."/>
        </authorList>
    </citation>
    <scope>NUCLEOTIDE SEQUENCE</scope>
    <source>
        <strain evidence="4">L22</strain>
    </source>
</reference>
<feature type="binding site" evidence="3">
    <location>
        <position position="135"/>
    </location>
    <ligand>
        <name>a divalent metal cation</name>
        <dbReference type="ChEBI" id="CHEBI:60240"/>
    </ligand>
</feature>
<evidence type="ECO:0000256" key="2">
    <source>
        <dbReference type="ARBA" id="ARBA00022723"/>
    </source>
</evidence>
<feature type="binding site" evidence="3">
    <location>
        <position position="139"/>
    </location>
    <ligand>
        <name>a divalent metal cation</name>
        <dbReference type="ChEBI" id="CHEBI:60240"/>
    </ligand>
</feature>
<protein>
    <submittedName>
        <fullName evidence="4">Damage-inducible protein DinB</fullName>
    </submittedName>
</protein>